<dbReference type="Proteomes" id="UP000317365">
    <property type="component" value="Chromosome"/>
</dbReference>
<keyword evidence="3 6" id="KW-0813">Transport</keyword>
<evidence type="ECO:0000256" key="6">
    <source>
        <dbReference type="RuleBase" id="RU003512"/>
    </source>
</evidence>
<protein>
    <submittedName>
        <fullName evidence="8">Metal ABC transporter substrate-binding protein</fullName>
    </submittedName>
</protein>
<dbReference type="PANTHER" id="PTHR42953:SF1">
    <property type="entry name" value="METAL-BINDING PROTEIN HI_0362-RELATED"/>
    <property type="match status" value="1"/>
</dbReference>
<dbReference type="SUPFAM" id="SSF53807">
    <property type="entry name" value="Helical backbone' metal receptor"/>
    <property type="match status" value="1"/>
</dbReference>
<dbReference type="AlphaFoldDB" id="A0A515ER94"/>
<feature type="chain" id="PRO_5022127884" evidence="7">
    <location>
        <begin position="32"/>
        <end position="305"/>
    </location>
</feature>
<evidence type="ECO:0000313" key="8">
    <source>
        <dbReference type="EMBL" id="QDL55153.1"/>
    </source>
</evidence>
<reference evidence="9" key="1">
    <citation type="submission" date="2019-02" db="EMBL/GenBank/DDBJ databases">
        <title>Complete genome sequence of Rhodoferax sp. Gr-4.</title>
        <authorList>
            <person name="Jin L."/>
        </authorList>
    </citation>
    <scope>NUCLEOTIDE SEQUENCE [LARGE SCALE GENOMIC DNA]</scope>
    <source>
        <strain evidence="9">Gr-4</strain>
    </source>
</reference>
<dbReference type="GO" id="GO:0007155">
    <property type="term" value="P:cell adhesion"/>
    <property type="evidence" value="ECO:0007669"/>
    <property type="project" value="InterPro"/>
</dbReference>
<dbReference type="RefSeq" id="WP_142812313.1">
    <property type="nucleotide sequence ID" value="NZ_CP036282.1"/>
</dbReference>
<dbReference type="EMBL" id="CP036282">
    <property type="protein sequence ID" value="QDL55153.1"/>
    <property type="molecule type" value="Genomic_DNA"/>
</dbReference>
<gene>
    <name evidence="8" type="ORF">EXZ61_13810</name>
</gene>
<evidence type="ECO:0000256" key="7">
    <source>
        <dbReference type="SAM" id="SignalP"/>
    </source>
</evidence>
<proteinExistence type="inferred from homology"/>
<evidence type="ECO:0000256" key="2">
    <source>
        <dbReference type="ARBA" id="ARBA00011028"/>
    </source>
</evidence>
<comment type="similarity">
    <text evidence="2 6">Belongs to the bacterial solute-binding protein 9 family.</text>
</comment>
<dbReference type="KEGG" id="rhg:EXZ61_13810"/>
<keyword evidence="5 7" id="KW-0732">Signal</keyword>
<dbReference type="PRINTS" id="PR00690">
    <property type="entry name" value="ADHESNFAMILY"/>
</dbReference>
<feature type="signal peptide" evidence="7">
    <location>
        <begin position="1"/>
        <end position="31"/>
    </location>
</feature>
<evidence type="ECO:0000256" key="1">
    <source>
        <dbReference type="ARBA" id="ARBA00004196"/>
    </source>
</evidence>
<dbReference type="GO" id="GO:0030313">
    <property type="term" value="C:cell envelope"/>
    <property type="evidence" value="ECO:0007669"/>
    <property type="project" value="UniProtKB-SubCell"/>
</dbReference>
<dbReference type="InterPro" id="IPR050492">
    <property type="entry name" value="Bact_metal-bind_prot9"/>
</dbReference>
<evidence type="ECO:0000313" key="9">
    <source>
        <dbReference type="Proteomes" id="UP000317365"/>
    </source>
</evidence>
<dbReference type="Gene3D" id="3.40.50.1980">
    <property type="entry name" value="Nitrogenase molybdenum iron protein domain"/>
    <property type="match status" value="2"/>
</dbReference>
<sequence length="305" mass="32611">MHTIALSRRRFSQSLLASLSACGLLGHSALAADTVAVTASFSILGDLVRVVGAQRVTVTTLVGPNEDAHVFEPKPSHAKALQRTQLWVTNGLGFEPWATKLAKSTGYRGATLIASTGIKPRSMAHDGHSEADPHAWQNPKNVVLYARNIAAALSKLDPAGASHYAANAQAYITELQALDAWAQAQFDQVPVAKRKVITSHDAFGYFAARYGVQFLAPQGVNTETEPSAKQVAQLIAQIKREKIRAVFVENMGNPKLIAQLAQDAGTTLGASLYADALSSSTEPGATYLQMMRHNVEALVAGMRLN</sequence>
<evidence type="ECO:0000256" key="3">
    <source>
        <dbReference type="ARBA" id="ARBA00022448"/>
    </source>
</evidence>
<dbReference type="GO" id="GO:0030001">
    <property type="term" value="P:metal ion transport"/>
    <property type="evidence" value="ECO:0007669"/>
    <property type="project" value="InterPro"/>
</dbReference>
<dbReference type="GO" id="GO:0046872">
    <property type="term" value="F:metal ion binding"/>
    <property type="evidence" value="ECO:0007669"/>
    <property type="project" value="UniProtKB-KW"/>
</dbReference>
<evidence type="ECO:0000256" key="4">
    <source>
        <dbReference type="ARBA" id="ARBA00022723"/>
    </source>
</evidence>
<name>A0A515ER94_9BURK</name>
<accession>A0A515ER94</accession>
<dbReference type="InterPro" id="IPR006127">
    <property type="entry name" value="ZnuA-like"/>
</dbReference>
<comment type="subcellular location">
    <subcellularLocation>
        <location evidence="1">Cell envelope</location>
    </subcellularLocation>
</comment>
<keyword evidence="9" id="KW-1185">Reference proteome</keyword>
<evidence type="ECO:0000256" key="5">
    <source>
        <dbReference type="ARBA" id="ARBA00022729"/>
    </source>
</evidence>
<dbReference type="PRINTS" id="PR00691">
    <property type="entry name" value="ADHESINB"/>
</dbReference>
<dbReference type="InterPro" id="IPR006128">
    <property type="entry name" value="Lipoprotein_PsaA-like"/>
</dbReference>
<reference evidence="9" key="2">
    <citation type="journal article" date="2020" name="Int. J. Syst. Evol. Microbiol.">
        <title>Genomic insights into a novel species Rhodoferax aquaticus sp. nov., isolated from freshwater.</title>
        <authorList>
            <person name="Li T."/>
            <person name="Zhuo Y."/>
            <person name="Jin C.Z."/>
            <person name="Wu X."/>
            <person name="Ko S.R."/>
            <person name="Jin F.J."/>
            <person name="Ahn C.Y."/>
            <person name="Oh H.M."/>
            <person name="Lee H.G."/>
            <person name="Jin L."/>
        </authorList>
    </citation>
    <scope>NUCLEOTIDE SEQUENCE [LARGE SCALE GENOMIC DNA]</scope>
    <source>
        <strain evidence="9">Gr-4</strain>
    </source>
</reference>
<organism evidence="8 9">
    <name type="scientific">Rhodoferax aquaticus</name>
    <dbReference type="NCBI Taxonomy" id="2527691"/>
    <lineage>
        <taxon>Bacteria</taxon>
        <taxon>Pseudomonadati</taxon>
        <taxon>Pseudomonadota</taxon>
        <taxon>Betaproteobacteria</taxon>
        <taxon>Burkholderiales</taxon>
        <taxon>Comamonadaceae</taxon>
        <taxon>Rhodoferax</taxon>
    </lineage>
</organism>
<dbReference type="InterPro" id="IPR006129">
    <property type="entry name" value="AdhesinB"/>
</dbReference>
<dbReference type="Pfam" id="PF01297">
    <property type="entry name" value="ZnuA"/>
    <property type="match status" value="1"/>
</dbReference>
<keyword evidence="4" id="KW-0479">Metal-binding</keyword>
<dbReference type="CDD" id="cd01137">
    <property type="entry name" value="PsaA"/>
    <property type="match status" value="1"/>
</dbReference>
<dbReference type="PANTHER" id="PTHR42953">
    <property type="entry name" value="HIGH-AFFINITY ZINC UPTAKE SYSTEM PROTEIN ZNUA-RELATED"/>
    <property type="match status" value="1"/>
</dbReference>